<protein>
    <submittedName>
        <fullName evidence="1">Putative phosphatase</fullName>
        <ecNumber evidence="1">3.1.3.-</ecNumber>
    </submittedName>
</protein>
<evidence type="ECO:0000313" key="1">
    <source>
        <dbReference type="EMBL" id="BBB89727.1"/>
    </source>
</evidence>
<proteinExistence type="predicted"/>
<dbReference type="Gene3D" id="3.40.50.1000">
    <property type="entry name" value="HAD superfamily/HAD-like"/>
    <property type="match status" value="1"/>
</dbReference>
<dbReference type="PANTHER" id="PTHR10000:SF8">
    <property type="entry name" value="HAD SUPERFAMILY HYDROLASE-LIKE, TYPE 3"/>
    <property type="match status" value="1"/>
</dbReference>
<dbReference type="EMBL" id="AP018449">
    <property type="protein sequence ID" value="BBB89727.1"/>
    <property type="molecule type" value="Genomic_DNA"/>
</dbReference>
<gene>
    <name evidence="1" type="ORF">MAMMFC1_00361</name>
</gene>
<dbReference type="AlphaFoldDB" id="A0A348AF79"/>
<dbReference type="RefSeq" id="WP_126305954.1">
    <property type="nucleotide sequence ID" value="NZ_AP018449.1"/>
</dbReference>
<organism evidence="1 2">
    <name type="scientific">Methylomusa anaerophila</name>
    <dbReference type="NCBI Taxonomy" id="1930071"/>
    <lineage>
        <taxon>Bacteria</taxon>
        <taxon>Bacillati</taxon>
        <taxon>Bacillota</taxon>
        <taxon>Negativicutes</taxon>
        <taxon>Selenomonadales</taxon>
        <taxon>Sporomusaceae</taxon>
        <taxon>Methylomusa</taxon>
    </lineage>
</organism>
<evidence type="ECO:0000313" key="2">
    <source>
        <dbReference type="Proteomes" id="UP000276437"/>
    </source>
</evidence>
<keyword evidence="2" id="KW-1185">Reference proteome</keyword>
<dbReference type="PANTHER" id="PTHR10000">
    <property type="entry name" value="PHOSPHOSERINE PHOSPHATASE"/>
    <property type="match status" value="1"/>
</dbReference>
<dbReference type="GO" id="GO:0016791">
    <property type="term" value="F:phosphatase activity"/>
    <property type="evidence" value="ECO:0007669"/>
    <property type="project" value="TreeGrafter"/>
</dbReference>
<sequence length="73" mass="8061">MYRQVTDCSDVIIKFLLLVAAFGEDYNDVEMLRECGISVAVSTAIDEVKAVADDICGDCDEDGVARWLEENVL</sequence>
<name>A0A348AF79_9FIRM</name>
<dbReference type="GO" id="GO:0000287">
    <property type="term" value="F:magnesium ion binding"/>
    <property type="evidence" value="ECO:0007669"/>
    <property type="project" value="TreeGrafter"/>
</dbReference>
<dbReference type="InterPro" id="IPR036412">
    <property type="entry name" value="HAD-like_sf"/>
</dbReference>
<dbReference type="InterPro" id="IPR023214">
    <property type="entry name" value="HAD_sf"/>
</dbReference>
<dbReference type="EC" id="3.1.3.-" evidence="1"/>
<reference evidence="1 2" key="1">
    <citation type="journal article" date="2018" name="Int. J. Syst. Evol. Microbiol.">
        <title>Methylomusa anaerophila gen. nov., sp. nov., an anaerobic methanol-utilizing bacterium isolated from a microbial fuel cell.</title>
        <authorList>
            <person name="Amano N."/>
            <person name="Yamamuro A."/>
            <person name="Miyahara M."/>
            <person name="Kouzuma A."/>
            <person name="Abe T."/>
            <person name="Watanabe K."/>
        </authorList>
    </citation>
    <scope>NUCLEOTIDE SEQUENCE [LARGE SCALE GENOMIC DNA]</scope>
    <source>
        <strain evidence="1 2">MMFC1</strain>
    </source>
</reference>
<dbReference type="SUPFAM" id="SSF56784">
    <property type="entry name" value="HAD-like"/>
    <property type="match status" value="1"/>
</dbReference>
<accession>A0A348AF79</accession>
<dbReference type="Pfam" id="PF08282">
    <property type="entry name" value="Hydrolase_3"/>
    <property type="match status" value="1"/>
</dbReference>
<dbReference type="Proteomes" id="UP000276437">
    <property type="component" value="Chromosome"/>
</dbReference>
<dbReference type="GO" id="GO:0005829">
    <property type="term" value="C:cytosol"/>
    <property type="evidence" value="ECO:0007669"/>
    <property type="project" value="TreeGrafter"/>
</dbReference>
<keyword evidence="1" id="KW-0378">Hydrolase</keyword>
<dbReference type="KEGG" id="mana:MAMMFC1_00361"/>
<dbReference type="OrthoDB" id="9810101at2"/>